<keyword evidence="1" id="KW-0472">Membrane</keyword>
<dbReference type="RefSeq" id="WP_161717364.1">
    <property type="nucleotide sequence ID" value="NZ_JAAAPO010000002.1"/>
</dbReference>
<keyword evidence="1" id="KW-0812">Transmembrane</keyword>
<protein>
    <submittedName>
        <fullName evidence="2">DUF1467 family protein</fullName>
    </submittedName>
</protein>
<gene>
    <name evidence="2" type="ORF">GTZ99_06030</name>
</gene>
<keyword evidence="1" id="KW-1133">Transmembrane helix</keyword>
<dbReference type="InterPro" id="IPR009935">
    <property type="entry name" value="DUF1467"/>
</dbReference>
<feature type="transmembrane region" description="Helical" evidence="1">
    <location>
        <begin position="7"/>
        <end position="26"/>
    </location>
</feature>
<evidence type="ECO:0000313" key="2">
    <source>
        <dbReference type="EMBL" id="NBC36115.1"/>
    </source>
</evidence>
<feature type="transmembrane region" description="Helical" evidence="1">
    <location>
        <begin position="53"/>
        <end position="77"/>
    </location>
</feature>
<comment type="caution">
    <text evidence="2">The sequence shown here is derived from an EMBL/GenBank/DDBJ whole genome shotgun (WGS) entry which is preliminary data.</text>
</comment>
<evidence type="ECO:0000313" key="3">
    <source>
        <dbReference type="Proteomes" id="UP000753724"/>
    </source>
</evidence>
<reference evidence="3" key="1">
    <citation type="submission" date="2020-01" db="EMBL/GenBank/DDBJ databases">
        <title>Sphingomonas sp. strain CSW-10.</title>
        <authorList>
            <person name="Chen W.-M."/>
        </authorList>
    </citation>
    <scope>NUCLEOTIDE SEQUENCE [LARGE SCALE GENOMIC DNA]</scope>
    <source>
        <strain evidence="3">FSY-8</strain>
    </source>
</reference>
<evidence type="ECO:0000256" key="1">
    <source>
        <dbReference type="SAM" id="Phobius"/>
    </source>
</evidence>
<dbReference type="Proteomes" id="UP000753724">
    <property type="component" value="Unassembled WGS sequence"/>
</dbReference>
<dbReference type="Pfam" id="PF07330">
    <property type="entry name" value="DUF1467"/>
    <property type="match status" value="1"/>
</dbReference>
<proteinExistence type="predicted"/>
<name>A0ABW9XC59_9SPHN</name>
<keyword evidence="3" id="KW-1185">Reference proteome</keyword>
<accession>A0ABW9XC59</accession>
<organism evidence="2 3">
    <name type="scientific">Novosphingobium ovatum</name>
    <dbReference type="NCBI Taxonomy" id="1908523"/>
    <lineage>
        <taxon>Bacteria</taxon>
        <taxon>Pseudomonadati</taxon>
        <taxon>Pseudomonadota</taxon>
        <taxon>Alphaproteobacteria</taxon>
        <taxon>Sphingomonadales</taxon>
        <taxon>Sphingomonadaceae</taxon>
        <taxon>Novosphingobium</taxon>
    </lineage>
</organism>
<sequence length="95" mass="10443">MKPVSALAIYFLFWVITAFAVMPFGLKTPDETGESLVPGQVHSAPSNFRPLKVAIRTTIVSAILFGLFYANITYGWVTIEDIAPFRVPASLREAP</sequence>
<dbReference type="EMBL" id="JAAAPO010000002">
    <property type="protein sequence ID" value="NBC36115.1"/>
    <property type="molecule type" value="Genomic_DNA"/>
</dbReference>